<evidence type="ECO:0000256" key="2">
    <source>
        <dbReference type="ARBA" id="ARBA00022737"/>
    </source>
</evidence>
<keyword evidence="4" id="KW-0833">Ubl conjugation pathway</keyword>
<protein>
    <submittedName>
        <fullName evidence="9">TPR-like protein</fullName>
    </submittedName>
</protein>
<dbReference type="GO" id="GO:0031145">
    <property type="term" value="P:anaphase-promoting complex-dependent catabolic process"/>
    <property type="evidence" value="ECO:0007669"/>
    <property type="project" value="TreeGrafter"/>
</dbReference>
<dbReference type="OrthoDB" id="10006270at2759"/>
<dbReference type="InterPro" id="IPR019734">
    <property type="entry name" value="TPR_rpt"/>
</dbReference>
<reference evidence="9 10" key="1">
    <citation type="journal article" date="2018" name="Mol. Biol. Evol.">
        <title>Broad Genomic Sampling Reveals a Smut Pathogenic Ancestry of the Fungal Clade Ustilaginomycotina.</title>
        <authorList>
            <person name="Kijpornyongpan T."/>
            <person name="Mondo S.J."/>
            <person name="Barry K."/>
            <person name="Sandor L."/>
            <person name="Lee J."/>
            <person name="Lipzen A."/>
            <person name="Pangilinan J."/>
            <person name="LaButti K."/>
            <person name="Hainaut M."/>
            <person name="Henrissat B."/>
            <person name="Grigoriev I.V."/>
            <person name="Spatafora J.W."/>
            <person name="Aime M.C."/>
        </authorList>
    </citation>
    <scope>NUCLEOTIDE SEQUENCE [LARGE SCALE GENOMIC DNA]</scope>
    <source>
        <strain evidence="9 10">MCA 4186</strain>
    </source>
</reference>
<dbReference type="GO" id="GO:0005680">
    <property type="term" value="C:anaphase-promoting complex"/>
    <property type="evidence" value="ECO:0007669"/>
    <property type="project" value="TreeGrafter"/>
</dbReference>
<dbReference type="PANTHER" id="PTHR12558:SF9">
    <property type="entry name" value="CELL DIVISION CYCLE PROTEIN 16 HOMOLOG"/>
    <property type="match status" value="1"/>
</dbReference>
<dbReference type="GO" id="GO:0005737">
    <property type="term" value="C:cytoplasm"/>
    <property type="evidence" value="ECO:0007669"/>
    <property type="project" value="TreeGrafter"/>
</dbReference>
<accession>A0A316ZFR6</accession>
<dbReference type="GO" id="GO:0045842">
    <property type="term" value="P:positive regulation of mitotic metaphase/anaphase transition"/>
    <property type="evidence" value="ECO:0007669"/>
    <property type="project" value="TreeGrafter"/>
</dbReference>
<organism evidence="9 10">
    <name type="scientific">Tilletiopsis washingtonensis</name>
    <dbReference type="NCBI Taxonomy" id="58919"/>
    <lineage>
        <taxon>Eukaryota</taxon>
        <taxon>Fungi</taxon>
        <taxon>Dikarya</taxon>
        <taxon>Basidiomycota</taxon>
        <taxon>Ustilaginomycotina</taxon>
        <taxon>Exobasidiomycetes</taxon>
        <taxon>Entylomatales</taxon>
        <taxon>Entylomatales incertae sedis</taxon>
        <taxon>Tilletiopsis</taxon>
    </lineage>
</organism>
<keyword evidence="1" id="KW-0132">Cell division</keyword>
<evidence type="ECO:0000256" key="4">
    <source>
        <dbReference type="ARBA" id="ARBA00022786"/>
    </source>
</evidence>
<keyword evidence="3" id="KW-0498">Mitosis</keyword>
<keyword evidence="10" id="KW-1185">Reference proteome</keyword>
<dbReference type="Gene3D" id="1.25.40.10">
    <property type="entry name" value="Tetratricopeptide repeat domain"/>
    <property type="match status" value="2"/>
</dbReference>
<dbReference type="EMBL" id="KZ819285">
    <property type="protein sequence ID" value="PWO00598.1"/>
    <property type="molecule type" value="Genomic_DNA"/>
</dbReference>
<evidence type="ECO:0000256" key="6">
    <source>
        <dbReference type="ARBA" id="ARBA00023306"/>
    </source>
</evidence>
<evidence type="ECO:0000256" key="8">
    <source>
        <dbReference type="SAM" id="MobiDB-lite"/>
    </source>
</evidence>
<dbReference type="PANTHER" id="PTHR12558">
    <property type="entry name" value="CELL DIVISION CYCLE 16,23,27"/>
    <property type="match status" value="1"/>
</dbReference>
<feature type="repeat" description="TPR" evidence="7">
    <location>
        <begin position="442"/>
        <end position="475"/>
    </location>
</feature>
<dbReference type="Proteomes" id="UP000245946">
    <property type="component" value="Unassembled WGS sequence"/>
</dbReference>
<dbReference type="Pfam" id="PF13181">
    <property type="entry name" value="TPR_8"/>
    <property type="match status" value="1"/>
</dbReference>
<feature type="region of interest" description="Disordered" evidence="8">
    <location>
        <begin position="129"/>
        <end position="178"/>
    </location>
</feature>
<dbReference type="SUPFAM" id="SSF48452">
    <property type="entry name" value="TPR-like"/>
    <property type="match status" value="2"/>
</dbReference>
<feature type="repeat" description="TPR" evidence="7">
    <location>
        <begin position="260"/>
        <end position="293"/>
    </location>
</feature>
<dbReference type="RefSeq" id="XP_025600876.1">
    <property type="nucleotide sequence ID" value="XM_025740482.1"/>
</dbReference>
<evidence type="ECO:0000313" key="9">
    <source>
        <dbReference type="EMBL" id="PWO00598.1"/>
    </source>
</evidence>
<dbReference type="GeneID" id="37268028"/>
<evidence type="ECO:0000256" key="7">
    <source>
        <dbReference type="PROSITE-ProRule" id="PRU00339"/>
    </source>
</evidence>
<keyword evidence="5 7" id="KW-0802">TPR repeat</keyword>
<dbReference type="GO" id="GO:0016567">
    <property type="term" value="P:protein ubiquitination"/>
    <property type="evidence" value="ECO:0007669"/>
    <property type="project" value="TreeGrafter"/>
</dbReference>
<sequence length="728" mass="79960">MRLWREDAANHFLFDTAIFWGDKVLCLETGQTAWNDAYHLAKSYFLSHRYAQAEHLLTTPLRFGSSSRRSAAHADVAASAEVDPLAAALAATRSNSQLPSAMLARAAAPGVQAGVPAAEWRGAHEAAQLAEASAPMQRGLSANGKRKERGFTVSGTGTGSESSGANDEEEEQRSSQRFKWAEEQRETLADLRTEMPPPDGPSLVTQSSVCRWLAAQCMVRQGKLYEALDTLSGGKDDAQEVEERHGIKAPAADGGIKLSSSKWFLRGQIHLRLDDSEAATQAFMRALALDVKNYDAFCALVEGRLLGAAEQWNFVRALEYVAQAGEAEEAKEGHELIRLLYTSRLDKEGAMHAAAASAARRTLLEQYDLSQNADVLLGLAEELFARLRFEDAHVVTSRILSLRIDHEATLPLHIAVLFHLPAQRPALFLLAHHLSDTEPSLPASWYAVGMWYAVAQRWAEARRFFSKAVHLDPRFCAAWIAFAHSFALEGETEQAVTSYSTAARHFPQSHMPKLFIGMEYIAQGNLLLAKLFLEGSHALFEHDPLCFNERGVVAFYEKDYESAITHFRTALELAHETQEPATAWVATQLNLGLAYRRAGRLEQATFALRRVLELTPLDARAHAALGAVAHAQGQIDAAVGWYHASLALHAGDEATTALLELALQENATAAPLSHGLLELTEEEAEEEEEAELENVQVKEQSLDVSLGSALRSYEGMEESVDMELTDEG</sequence>
<feature type="repeat" description="TPR" evidence="7">
    <location>
        <begin position="585"/>
        <end position="618"/>
    </location>
</feature>
<evidence type="ECO:0000256" key="1">
    <source>
        <dbReference type="ARBA" id="ARBA00022618"/>
    </source>
</evidence>
<proteinExistence type="predicted"/>
<gene>
    <name evidence="9" type="ORF">FA09DRAFT_304824</name>
</gene>
<dbReference type="AlphaFoldDB" id="A0A316ZFR6"/>
<dbReference type="SMART" id="SM00028">
    <property type="entry name" value="TPR"/>
    <property type="match status" value="6"/>
</dbReference>
<evidence type="ECO:0000313" key="10">
    <source>
        <dbReference type="Proteomes" id="UP000245946"/>
    </source>
</evidence>
<keyword evidence="6" id="KW-0131">Cell cycle</keyword>
<dbReference type="GO" id="GO:0051301">
    <property type="term" value="P:cell division"/>
    <property type="evidence" value="ECO:0007669"/>
    <property type="project" value="UniProtKB-KW"/>
</dbReference>
<dbReference type="InterPro" id="IPR011990">
    <property type="entry name" value="TPR-like_helical_dom_sf"/>
</dbReference>
<name>A0A316ZFR6_9BASI</name>
<dbReference type="PROSITE" id="PS50005">
    <property type="entry name" value="TPR"/>
    <property type="match status" value="3"/>
</dbReference>
<evidence type="ECO:0000256" key="5">
    <source>
        <dbReference type="ARBA" id="ARBA00022803"/>
    </source>
</evidence>
<dbReference type="STRING" id="58919.A0A316ZFR6"/>
<keyword evidence="2" id="KW-0677">Repeat</keyword>
<dbReference type="Pfam" id="PF13424">
    <property type="entry name" value="TPR_12"/>
    <property type="match status" value="1"/>
</dbReference>
<dbReference type="Pfam" id="PF12895">
    <property type="entry name" value="ANAPC3"/>
    <property type="match status" value="1"/>
</dbReference>
<evidence type="ECO:0000256" key="3">
    <source>
        <dbReference type="ARBA" id="ARBA00022776"/>
    </source>
</evidence>